<feature type="region of interest" description="Disordered" evidence="4">
    <location>
        <begin position="565"/>
        <end position="679"/>
    </location>
</feature>
<gene>
    <name evidence="6" type="ORF">OB919_03335</name>
</gene>
<sequence length="706" mass="77258">MTGRQSPSRRQVLAGTGAIMGGTLFGSPTATATATHNADTIYREAVAGSPNRDNLLFSYSEAKRYIHSLFDGTYEITPDGDLVPLWTTVDTDDNEVFVFELRDGLEWGGEFGSVTASDFVRTINDVFRSDEYHSGYAIVDNWNRYDHIDGIEVWDDRRFSVALTDPDPLFLRRPLLRRAVCLPQAVLDQYDRNTLEDASLTEPLGSGTLGPYRFEGWTGEKLYLERNPGYYLQHTTDVPPAWHDAPWFEAAELWEVPSDSIRRELVAQGEVTSSKFDPDEVGNVDDGLETITDRLPYVTSMYFNMRANGWEPFRRSDVRRAFATAIDKRSVLESVYDGSGSVTHTMQPTWSEWYAVSETFGDGATHDPDLARERLVQGLSGTPYEFDGDRLHDQNGTQVTLTFVTTPTGDGSQVAELVATMLQDVFGVQIDIQSVDFARMIESYLRNGEPGGSASLNGGDRDKAVSEQDWDMIAGVTLNSFVDVPDTTRRYLTAGGETNFYGYEPAADLERLYDEAEGASSLVAARHRYHEIFEAVSEEQPFVPLFTANGAFAFSSDLEGPADSYRPTWNASTWHPPETGPSGETGIDESDDDDETAGESAPAADTDEDETDASTDEDGDESASTGGDAESGDEETTDTSTGTDSDGADETDQQDGDGTRGLTVGGNGDDETPGFGFGLSLTALGIGVAGAAHRLRERESTTDHED</sequence>
<evidence type="ECO:0000256" key="4">
    <source>
        <dbReference type="SAM" id="MobiDB-lite"/>
    </source>
</evidence>
<dbReference type="RefSeq" id="WP_342806386.1">
    <property type="nucleotide sequence ID" value="NZ_JAOPJZ010000002.1"/>
</dbReference>
<dbReference type="InterPro" id="IPR039424">
    <property type="entry name" value="SBP_5"/>
</dbReference>
<dbReference type="PANTHER" id="PTHR30290:SF9">
    <property type="entry name" value="OLIGOPEPTIDE-BINDING PROTEIN APPA"/>
    <property type="match status" value="1"/>
</dbReference>
<keyword evidence="2" id="KW-0813">Transport</keyword>
<dbReference type="PANTHER" id="PTHR30290">
    <property type="entry name" value="PERIPLASMIC BINDING COMPONENT OF ABC TRANSPORTER"/>
    <property type="match status" value="1"/>
</dbReference>
<dbReference type="SUPFAM" id="SSF53850">
    <property type="entry name" value="Periplasmic binding protein-like II"/>
    <property type="match status" value="1"/>
</dbReference>
<organism evidence="6 7">
    <name type="scientific">Natronosalvus hydrolyticus</name>
    <dbReference type="NCBI Taxonomy" id="2979988"/>
    <lineage>
        <taxon>Archaea</taxon>
        <taxon>Methanobacteriati</taxon>
        <taxon>Methanobacteriota</taxon>
        <taxon>Stenosarchaea group</taxon>
        <taxon>Halobacteria</taxon>
        <taxon>Halobacteriales</taxon>
        <taxon>Natrialbaceae</taxon>
        <taxon>Natronosalvus</taxon>
    </lineage>
</organism>
<evidence type="ECO:0000259" key="5">
    <source>
        <dbReference type="Pfam" id="PF00496"/>
    </source>
</evidence>
<evidence type="ECO:0000256" key="2">
    <source>
        <dbReference type="ARBA" id="ARBA00022448"/>
    </source>
</evidence>
<feature type="compositionally biased region" description="Acidic residues" evidence="4">
    <location>
        <begin position="646"/>
        <end position="655"/>
    </location>
</feature>
<evidence type="ECO:0000313" key="6">
    <source>
        <dbReference type="EMBL" id="MCU4751021.1"/>
    </source>
</evidence>
<dbReference type="GO" id="GO:0015833">
    <property type="term" value="P:peptide transport"/>
    <property type="evidence" value="ECO:0007669"/>
    <property type="project" value="TreeGrafter"/>
</dbReference>
<proteinExistence type="inferred from homology"/>
<comment type="similarity">
    <text evidence="1">Belongs to the bacterial solute-binding protein 5 family.</text>
</comment>
<dbReference type="Proteomes" id="UP001321047">
    <property type="component" value="Unassembled WGS sequence"/>
</dbReference>
<feature type="domain" description="Solute-binding protein family 5" evidence="5">
    <location>
        <begin position="91"/>
        <end position="496"/>
    </location>
</feature>
<name>A0AAP2Z5F6_9EURY</name>
<dbReference type="Pfam" id="PF00496">
    <property type="entry name" value="SBP_bac_5"/>
    <property type="match status" value="1"/>
</dbReference>
<dbReference type="AlphaFoldDB" id="A0AAP2Z5F6"/>
<evidence type="ECO:0000256" key="3">
    <source>
        <dbReference type="ARBA" id="ARBA00022729"/>
    </source>
</evidence>
<keyword evidence="3" id="KW-0732">Signal</keyword>
<dbReference type="Gene3D" id="3.40.190.10">
    <property type="entry name" value="Periplasmic binding protein-like II"/>
    <property type="match status" value="1"/>
</dbReference>
<dbReference type="PROSITE" id="PS51318">
    <property type="entry name" value="TAT"/>
    <property type="match status" value="1"/>
</dbReference>
<dbReference type="GO" id="GO:1904680">
    <property type="term" value="F:peptide transmembrane transporter activity"/>
    <property type="evidence" value="ECO:0007669"/>
    <property type="project" value="TreeGrafter"/>
</dbReference>
<reference evidence="6 7" key="1">
    <citation type="submission" date="2022-09" db="EMBL/GenBank/DDBJ databases">
        <title>Enrichment on poylsaccharides allowed isolation of novel metabolic and taxonomic groups of Haloarchaea.</title>
        <authorList>
            <person name="Sorokin D.Y."/>
            <person name="Elcheninov A.G."/>
            <person name="Khizhniak T.V."/>
            <person name="Kolganova T.V."/>
            <person name="Kublanov I.V."/>
        </authorList>
    </citation>
    <scope>NUCLEOTIDE SEQUENCE [LARGE SCALE GENOMIC DNA]</scope>
    <source>
        <strain evidence="6 7">AArc-curdl1</strain>
    </source>
</reference>
<evidence type="ECO:0000313" key="7">
    <source>
        <dbReference type="Proteomes" id="UP001321047"/>
    </source>
</evidence>
<keyword evidence="7" id="KW-1185">Reference proteome</keyword>
<protein>
    <submittedName>
        <fullName evidence="6">ABC transporter substrate-binding protein</fullName>
    </submittedName>
</protein>
<evidence type="ECO:0000256" key="1">
    <source>
        <dbReference type="ARBA" id="ARBA00005695"/>
    </source>
</evidence>
<accession>A0AAP2Z5F6</accession>
<dbReference type="Gene3D" id="3.10.105.10">
    <property type="entry name" value="Dipeptide-binding Protein, Domain 3"/>
    <property type="match status" value="1"/>
</dbReference>
<dbReference type="InterPro" id="IPR006311">
    <property type="entry name" value="TAT_signal"/>
</dbReference>
<feature type="compositionally biased region" description="Acidic residues" evidence="4">
    <location>
        <begin position="586"/>
        <end position="597"/>
    </location>
</feature>
<dbReference type="CDD" id="cd00995">
    <property type="entry name" value="PBP2_NikA_DppA_OppA_like"/>
    <property type="match status" value="1"/>
</dbReference>
<dbReference type="InterPro" id="IPR000914">
    <property type="entry name" value="SBP_5_dom"/>
</dbReference>
<comment type="caution">
    <text evidence="6">The sequence shown here is derived from an EMBL/GenBank/DDBJ whole genome shotgun (WGS) entry which is preliminary data.</text>
</comment>
<feature type="compositionally biased region" description="Acidic residues" evidence="4">
    <location>
        <begin position="605"/>
        <end position="621"/>
    </location>
</feature>
<dbReference type="EMBL" id="JAOPJZ010000002">
    <property type="protein sequence ID" value="MCU4751021.1"/>
    <property type="molecule type" value="Genomic_DNA"/>
</dbReference>